<evidence type="ECO:0000256" key="1">
    <source>
        <dbReference type="SAM" id="MobiDB-lite"/>
    </source>
</evidence>
<evidence type="ECO:0000313" key="2">
    <source>
        <dbReference type="EMBL" id="BAD36686.1"/>
    </source>
</evidence>
<gene>
    <name evidence="2" type="primary">P0414D03.16</name>
</gene>
<dbReference type="AlphaFoldDB" id="Q69K15"/>
<proteinExistence type="predicted"/>
<reference evidence="3" key="1">
    <citation type="journal article" date="2005" name="Nature">
        <title>The map-based sequence of the rice genome.</title>
        <authorList>
            <consortium name="International rice genome sequencing project (IRGSP)"/>
            <person name="Matsumoto T."/>
            <person name="Wu J."/>
            <person name="Kanamori H."/>
            <person name="Katayose Y."/>
            <person name="Fujisawa M."/>
            <person name="Namiki N."/>
            <person name="Mizuno H."/>
            <person name="Yamamoto K."/>
            <person name="Antonio B.A."/>
            <person name="Baba T."/>
            <person name="Sakata K."/>
            <person name="Nagamura Y."/>
            <person name="Aoki H."/>
            <person name="Arikawa K."/>
            <person name="Arita K."/>
            <person name="Bito T."/>
            <person name="Chiden Y."/>
            <person name="Fujitsuka N."/>
            <person name="Fukunaka R."/>
            <person name="Hamada M."/>
            <person name="Harada C."/>
            <person name="Hayashi A."/>
            <person name="Hijishita S."/>
            <person name="Honda M."/>
            <person name="Hosokawa S."/>
            <person name="Ichikawa Y."/>
            <person name="Idonuma A."/>
            <person name="Iijima M."/>
            <person name="Ikeda M."/>
            <person name="Ikeno M."/>
            <person name="Ito K."/>
            <person name="Ito S."/>
            <person name="Ito T."/>
            <person name="Ito Y."/>
            <person name="Ito Y."/>
            <person name="Iwabuchi A."/>
            <person name="Kamiya K."/>
            <person name="Karasawa W."/>
            <person name="Kurita K."/>
            <person name="Katagiri S."/>
            <person name="Kikuta A."/>
            <person name="Kobayashi H."/>
            <person name="Kobayashi N."/>
            <person name="Machita K."/>
            <person name="Maehara T."/>
            <person name="Masukawa M."/>
            <person name="Mizubayashi T."/>
            <person name="Mukai Y."/>
            <person name="Nagasaki H."/>
            <person name="Nagata Y."/>
            <person name="Naito S."/>
            <person name="Nakashima M."/>
            <person name="Nakama Y."/>
            <person name="Nakamichi Y."/>
            <person name="Nakamura M."/>
            <person name="Meguro A."/>
            <person name="Negishi M."/>
            <person name="Ohta I."/>
            <person name="Ohta T."/>
            <person name="Okamoto M."/>
            <person name="Ono N."/>
            <person name="Saji S."/>
            <person name="Sakaguchi M."/>
            <person name="Sakai K."/>
            <person name="Shibata M."/>
            <person name="Shimokawa T."/>
            <person name="Song J."/>
            <person name="Takazaki Y."/>
            <person name="Terasawa K."/>
            <person name="Tsugane M."/>
            <person name="Tsuji K."/>
            <person name="Ueda S."/>
            <person name="Waki K."/>
            <person name="Yamagata H."/>
            <person name="Yamamoto M."/>
            <person name="Yamamoto S."/>
            <person name="Yamane H."/>
            <person name="Yoshiki S."/>
            <person name="Yoshihara R."/>
            <person name="Yukawa K."/>
            <person name="Zhong H."/>
            <person name="Yano M."/>
            <person name="Yuan Q."/>
            <person name="Ouyang S."/>
            <person name="Liu J."/>
            <person name="Jones K.M."/>
            <person name="Gansberger K."/>
            <person name="Moffat K."/>
            <person name="Hill J."/>
            <person name="Bera J."/>
            <person name="Fadrosh D."/>
            <person name="Jin S."/>
            <person name="Johri S."/>
            <person name="Kim M."/>
            <person name="Overton L."/>
            <person name="Reardon M."/>
            <person name="Tsitrin T."/>
            <person name="Vuong H."/>
            <person name="Weaver B."/>
            <person name="Ciecko A."/>
            <person name="Tallon L."/>
            <person name="Jackson J."/>
            <person name="Pai G."/>
            <person name="Aken S.V."/>
            <person name="Utterback T."/>
            <person name="Reidmuller S."/>
            <person name="Feldblyum T."/>
            <person name="Hsiao J."/>
            <person name="Zismann V."/>
            <person name="Iobst S."/>
            <person name="de Vazeille A.R."/>
            <person name="Buell C.R."/>
            <person name="Ying K."/>
            <person name="Li Y."/>
            <person name="Lu T."/>
            <person name="Huang Y."/>
            <person name="Zhao Q."/>
            <person name="Feng Q."/>
            <person name="Zhang L."/>
            <person name="Zhu J."/>
            <person name="Weng Q."/>
            <person name="Mu J."/>
            <person name="Lu Y."/>
            <person name="Fan D."/>
            <person name="Liu Y."/>
            <person name="Guan J."/>
            <person name="Zhang Y."/>
            <person name="Yu S."/>
            <person name="Liu X."/>
            <person name="Zhang Y."/>
            <person name="Hong G."/>
            <person name="Han B."/>
            <person name="Choisne N."/>
            <person name="Demange N."/>
            <person name="Orjeda G."/>
            <person name="Samain S."/>
            <person name="Cattolico L."/>
            <person name="Pelletier E."/>
            <person name="Couloux A."/>
            <person name="Segurens B."/>
            <person name="Wincker P."/>
            <person name="D'Hont A."/>
            <person name="Scarpelli C."/>
            <person name="Weissenbach J."/>
            <person name="Salanoubat M."/>
            <person name="Quetier F."/>
            <person name="Yu Y."/>
            <person name="Kim H.R."/>
            <person name="Rambo T."/>
            <person name="Currie J."/>
            <person name="Collura K."/>
            <person name="Luo M."/>
            <person name="Yang T."/>
            <person name="Ammiraju J.S.S."/>
            <person name="Engler F."/>
            <person name="Soderlund C."/>
            <person name="Wing R.A."/>
            <person name="Palmer L.E."/>
            <person name="de la Bastide M."/>
            <person name="Spiegel L."/>
            <person name="Nascimento L."/>
            <person name="Zutavern T."/>
            <person name="O'Shaughnessy A."/>
            <person name="Dike S."/>
            <person name="Dedhia N."/>
            <person name="Preston R."/>
            <person name="Balija V."/>
            <person name="McCombie W.R."/>
            <person name="Chow T."/>
            <person name="Chen H."/>
            <person name="Chung M."/>
            <person name="Chen C."/>
            <person name="Shaw J."/>
            <person name="Wu H."/>
            <person name="Hsiao K."/>
            <person name="Chao Y."/>
            <person name="Chu M."/>
            <person name="Cheng C."/>
            <person name="Hour A."/>
            <person name="Lee P."/>
            <person name="Lin S."/>
            <person name="Lin Y."/>
            <person name="Liou J."/>
            <person name="Liu S."/>
            <person name="Hsing Y."/>
            <person name="Raghuvanshi S."/>
            <person name="Mohanty A."/>
            <person name="Bharti A.K."/>
            <person name="Gaur A."/>
            <person name="Gupta V."/>
            <person name="Kumar D."/>
            <person name="Ravi V."/>
            <person name="Vij S."/>
            <person name="Kapur A."/>
            <person name="Khurana P."/>
            <person name="Khurana P."/>
            <person name="Khurana J.P."/>
            <person name="Tyagi A.K."/>
            <person name="Gaikwad K."/>
            <person name="Singh A."/>
            <person name="Dalal V."/>
            <person name="Srivastava S."/>
            <person name="Dixit A."/>
            <person name="Pal A.K."/>
            <person name="Ghazi I.A."/>
            <person name="Yadav M."/>
            <person name="Pandit A."/>
            <person name="Bhargava A."/>
            <person name="Sureshbabu K."/>
            <person name="Batra K."/>
            <person name="Sharma T.R."/>
            <person name="Mohapatra T."/>
            <person name="Singh N.K."/>
            <person name="Messing J."/>
            <person name="Nelson A.B."/>
            <person name="Fuks G."/>
            <person name="Kavchok S."/>
            <person name="Keizer G."/>
            <person name="Linton E."/>
            <person name="Llaca V."/>
            <person name="Song R."/>
            <person name="Tanyolac B."/>
            <person name="Young S."/>
            <person name="Ho-Il K."/>
            <person name="Hahn J.H."/>
            <person name="Sangsakoo G."/>
            <person name="Vanavichit A."/>
            <person name="de Mattos Luiz.A.T."/>
            <person name="Zimmer P.D."/>
            <person name="Malone G."/>
            <person name="Dellagostin O."/>
            <person name="de Oliveira A.C."/>
            <person name="Bevan M."/>
            <person name="Bancroft I."/>
            <person name="Minx P."/>
            <person name="Cordum H."/>
            <person name="Wilson R."/>
            <person name="Cheng Z."/>
            <person name="Jin W."/>
            <person name="Jiang J."/>
            <person name="Leong S.A."/>
            <person name="Iwama H."/>
            <person name="Gojobori T."/>
            <person name="Itoh T."/>
            <person name="Niimura Y."/>
            <person name="Fujii Y."/>
            <person name="Habara T."/>
            <person name="Sakai H."/>
            <person name="Sato Y."/>
            <person name="Wilson G."/>
            <person name="Kumar K."/>
            <person name="McCouch S."/>
            <person name="Juretic N."/>
            <person name="Hoen D."/>
            <person name="Wright S."/>
            <person name="Bruskiewich R."/>
            <person name="Bureau T."/>
            <person name="Miyao A."/>
            <person name="Hirochika H."/>
            <person name="Nishikawa T."/>
            <person name="Kadowaki K."/>
            <person name="Sugiura M."/>
            <person name="Burr B."/>
            <person name="Sasaki T."/>
        </authorList>
    </citation>
    <scope>NUCLEOTIDE SEQUENCE [LARGE SCALE GENOMIC DNA]</scope>
    <source>
        <strain evidence="3">cv. Nipponbare</strain>
    </source>
</reference>
<evidence type="ECO:0000313" key="3">
    <source>
        <dbReference type="Proteomes" id="UP000000763"/>
    </source>
</evidence>
<reference evidence="3" key="2">
    <citation type="journal article" date="2008" name="Nucleic Acids Res.">
        <title>The rice annotation project database (RAP-DB): 2008 update.</title>
        <authorList>
            <consortium name="The rice annotation project (RAP)"/>
        </authorList>
    </citation>
    <scope>GENOME REANNOTATION</scope>
    <source>
        <strain evidence="3">cv. Nipponbare</strain>
    </source>
</reference>
<dbReference type="Proteomes" id="UP000000763">
    <property type="component" value="Chromosome 9"/>
</dbReference>
<name>Q69K15_ORYSJ</name>
<protein>
    <submittedName>
        <fullName evidence="2">Uncharacterized protein</fullName>
    </submittedName>
</protein>
<accession>Q69K15</accession>
<organism evidence="2 3">
    <name type="scientific">Oryza sativa subsp. japonica</name>
    <name type="common">Rice</name>
    <dbReference type="NCBI Taxonomy" id="39947"/>
    <lineage>
        <taxon>Eukaryota</taxon>
        <taxon>Viridiplantae</taxon>
        <taxon>Streptophyta</taxon>
        <taxon>Embryophyta</taxon>
        <taxon>Tracheophyta</taxon>
        <taxon>Spermatophyta</taxon>
        <taxon>Magnoliopsida</taxon>
        <taxon>Liliopsida</taxon>
        <taxon>Poales</taxon>
        <taxon>Poaceae</taxon>
        <taxon>BOP clade</taxon>
        <taxon>Oryzoideae</taxon>
        <taxon>Oryzeae</taxon>
        <taxon>Oryzinae</taxon>
        <taxon>Oryza</taxon>
        <taxon>Oryza sativa</taxon>
    </lineage>
</organism>
<feature type="region of interest" description="Disordered" evidence="1">
    <location>
        <begin position="1"/>
        <end position="20"/>
    </location>
</feature>
<dbReference type="EMBL" id="AP006061">
    <property type="protein sequence ID" value="BAD36686.1"/>
    <property type="molecule type" value="Genomic_DNA"/>
</dbReference>
<sequence>MLRSHQCESKLNPFLGTGGEGGRDGVGSAGVSGCPAAGFTTAQEGTAHCLLRAGELKIFLVGAVLSKLVSSLPSRIACGVESPHC</sequence>